<dbReference type="GO" id="GO:0051539">
    <property type="term" value="F:4 iron, 4 sulfur cluster binding"/>
    <property type="evidence" value="ECO:0007669"/>
    <property type="project" value="UniProtKB-KW"/>
</dbReference>
<evidence type="ECO:0000256" key="9">
    <source>
        <dbReference type="ARBA" id="ARBA00015133"/>
    </source>
</evidence>
<comment type="catalytic activity">
    <reaction evidence="37">
        <text>1-hexadecanoyl-2-(9Z,12Z-octadecadienoyl)-sn-glycero-3-phosphocholine + H2O = (9Z,12Z)-octadecadienoate + 1-hexadecanoyl-sn-glycero-3-phosphocholine + H(+)</text>
        <dbReference type="Rhea" id="RHEA:40811"/>
        <dbReference type="ChEBI" id="CHEBI:15377"/>
        <dbReference type="ChEBI" id="CHEBI:15378"/>
        <dbReference type="ChEBI" id="CHEBI:30245"/>
        <dbReference type="ChEBI" id="CHEBI:72998"/>
        <dbReference type="ChEBI" id="CHEBI:73002"/>
    </reaction>
    <physiologicalReaction direction="left-to-right" evidence="37">
        <dbReference type="Rhea" id="RHEA:40812"/>
    </physiologicalReaction>
</comment>
<comment type="catalytic activity">
    <reaction evidence="48">
        <text>2,3-di-(9Z)-octadecenoyl-sn-glycerol + H2O = 3-(9Z-octadecenoyl)-sn-glycerol + (9Z)-octadecenoate + H(+)</text>
        <dbReference type="Rhea" id="RHEA:42604"/>
        <dbReference type="ChEBI" id="CHEBI:15377"/>
        <dbReference type="ChEBI" id="CHEBI:15378"/>
        <dbReference type="ChEBI" id="CHEBI:30823"/>
        <dbReference type="ChEBI" id="CHEBI:75824"/>
        <dbReference type="ChEBI" id="CHEBI:75938"/>
    </reaction>
    <physiologicalReaction direction="left-to-right" evidence="48">
        <dbReference type="Rhea" id="RHEA:42605"/>
    </physiologicalReaction>
</comment>
<comment type="caution">
    <text evidence="73">The sequence shown here is derived from an EMBL/GenBank/DDBJ whole genome shotgun (WGS) entry which is preliminary data.</text>
</comment>
<comment type="catalytic activity">
    <reaction evidence="54">
        <text>1-octadecanoyl-2-(9Z,12Z)-octadecadienoyl-sn-glycerol + H2O = 1-octadecanoyl-sn-glycerol + (9Z,12Z)-octadecadienoate + H(+)</text>
        <dbReference type="Rhea" id="RHEA:40927"/>
        <dbReference type="ChEBI" id="CHEBI:15377"/>
        <dbReference type="ChEBI" id="CHEBI:15378"/>
        <dbReference type="ChEBI" id="CHEBI:30245"/>
        <dbReference type="ChEBI" id="CHEBI:75550"/>
        <dbReference type="ChEBI" id="CHEBI:77097"/>
    </reaction>
    <physiologicalReaction direction="left-to-right" evidence="54">
        <dbReference type="Rhea" id="RHEA:40928"/>
    </physiologicalReaction>
</comment>
<evidence type="ECO:0000256" key="68">
    <source>
        <dbReference type="PROSITE-ProRule" id="PRU00175"/>
    </source>
</evidence>
<evidence type="ECO:0000256" key="42">
    <source>
        <dbReference type="ARBA" id="ARBA00033022"/>
    </source>
</evidence>
<comment type="catalytic activity">
    <reaction evidence="66">
        <text>2-(9Z-octadecenoyl)-glycerol + H2O = glycerol + (9Z)-octadecenoate + H(+)</text>
        <dbReference type="Rhea" id="RHEA:38491"/>
        <dbReference type="ChEBI" id="CHEBI:15377"/>
        <dbReference type="ChEBI" id="CHEBI:15378"/>
        <dbReference type="ChEBI" id="CHEBI:17754"/>
        <dbReference type="ChEBI" id="CHEBI:30823"/>
        <dbReference type="ChEBI" id="CHEBI:73990"/>
    </reaction>
    <physiologicalReaction direction="left-to-right" evidence="66">
        <dbReference type="Rhea" id="RHEA:38492"/>
    </physiologicalReaction>
</comment>
<keyword evidence="34" id="KW-0539">Nucleus</keyword>
<evidence type="ECO:0000256" key="69">
    <source>
        <dbReference type="SAM" id="MobiDB-lite"/>
    </source>
</evidence>
<evidence type="ECO:0000256" key="27">
    <source>
        <dbReference type="ARBA" id="ARBA00023098"/>
    </source>
</evidence>
<comment type="catalytic activity">
    <reaction evidence="62">
        <text>1-hexadecanoyl-2-(9Z)-octadecenoyl-3-octadecanoyl-sn-glycerol + H2O = 1-hexadecanoyl-3-octadecanoyl-sn-glycerol + (9Z)-octadecenoate + H(+)</text>
        <dbReference type="Rhea" id="RHEA:41103"/>
        <dbReference type="ChEBI" id="CHEBI:15377"/>
        <dbReference type="ChEBI" id="CHEBI:15378"/>
        <dbReference type="ChEBI" id="CHEBI:30823"/>
        <dbReference type="ChEBI" id="CHEBI:77623"/>
        <dbReference type="ChEBI" id="CHEBI:77624"/>
    </reaction>
    <physiologicalReaction direction="left-to-right" evidence="62">
        <dbReference type="Rhea" id="RHEA:41104"/>
    </physiologicalReaction>
</comment>
<dbReference type="InterPro" id="IPR008952">
    <property type="entry name" value="Tetraspanin_EC2_sf"/>
</dbReference>
<evidence type="ECO:0000256" key="48">
    <source>
        <dbReference type="ARBA" id="ARBA00048011"/>
    </source>
</evidence>
<dbReference type="InterPro" id="IPR045028">
    <property type="entry name" value="DinG/Rad3-like"/>
</dbReference>
<feature type="transmembrane region" description="Helical" evidence="70">
    <location>
        <begin position="763"/>
        <end position="784"/>
    </location>
</feature>
<evidence type="ECO:0000256" key="18">
    <source>
        <dbReference type="ARBA" id="ARBA00022771"/>
    </source>
</evidence>
<comment type="catalytic activity">
    <reaction evidence="46">
        <text>1-(9Z-octadecenoyl)-glycerol + H2O = glycerol + (9Z)-octadecenoate + H(+)</text>
        <dbReference type="Rhea" id="RHEA:38487"/>
        <dbReference type="ChEBI" id="CHEBI:15377"/>
        <dbReference type="ChEBI" id="CHEBI:15378"/>
        <dbReference type="ChEBI" id="CHEBI:17754"/>
        <dbReference type="ChEBI" id="CHEBI:30823"/>
        <dbReference type="ChEBI" id="CHEBI:75342"/>
    </reaction>
    <physiologicalReaction direction="left-to-right" evidence="46">
        <dbReference type="Rhea" id="RHEA:38488"/>
    </physiologicalReaction>
</comment>
<dbReference type="InterPro" id="IPR042487">
    <property type="entry name" value="RuvBL1/2_DNA/RNA_bd_dom"/>
</dbReference>
<dbReference type="GO" id="GO:0004622">
    <property type="term" value="F:phosphatidylcholine lysophospholipase activity"/>
    <property type="evidence" value="ECO:0007669"/>
    <property type="project" value="UniProtKB-EC"/>
</dbReference>
<comment type="catalytic activity">
    <reaction evidence="55">
        <text>1,2,3-tri-(9Z-octadecenoyl)-glycerol + H2O = di-(9Z)-octadecenoylglycerol + (9Z)-octadecenoate + H(+)</text>
        <dbReference type="Rhea" id="RHEA:38575"/>
        <dbReference type="ChEBI" id="CHEBI:15377"/>
        <dbReference type="ChEBI" id="CHEBI:15378"/>
        <dbReference type="ChEBI" id="CHEBI:30823"/>
        <dbReference type="ChEBI" id="CHEBI:53753"/>
        <dbReference type="ChEBI" id="CHEBI:75945"/>
    </reaction>
    <physiologicalReaction direction="left-to-right" evidence="55">
        <dbReference type="Rhea" id="RHEA:38576"/>
    </physiologicalReaction>
</comment>
<dbReference type="InterPro" id="IPR057498">
    <property type="entry name" value="Rtel1_ARCH"/>
</dbReference>
<evidence type="ECO:0000259" key="71">
    <source>
        <dbReference type="PROSITE" id="PS50089"/>
    </source>
</evidence>
<dbReference type="InterPro" id="IPR057208">
    <property type="entry name" value="DUF7886"/>
</dbReference>
<dbReference type="Gene3D" id="1.10.8.60">
    <property type="match status" value="1"/>
</dbReference>
<keyword evidence="30" id="KW-0804">Transcription</keyword>
<comment type="catalytic activity">
    <reaction evidence="64">
        <text>1,2-dihexadecanoyl-sn-glycero-3-phosphocholine + 2 H2O = sn-glycerol 3-phosphocholine + 2 hexadecanoate + 2 H(+)</text>
        <dbReference type="Rhea" id="RHEA:40975"/>
        <dbReference type="ChEBI" id="CHEBI:7896"/>
        <dbReference type="ChEBI" id="CHEBI:15377"/>
        <dbReference type="ChEBI" id="CHEBI:15378"/>
        <dbReference type="ChEBI" id="CHEBI:16870"/>
        <dbReference type="ChEBI" id="CHEBI:72999"/>
    </reaction>
    <physiologicalReaction direction="left-to-right" evidence="64">
        <dbReference type="Rhea" id="RHEA:40976"/>
    </physiologicalReaction>
</comment>
<evidence type="ECO:0000256" key="61">
    <source>
        <dbReference type="ARBA" id="ARBA00048872"/>
    </source>
</evidence>
<keyword evidence="10" id="KW-1003">Cell membrane</keyword>
<dbReference type="InterPro" id="IPR010614">
    <property type="entry name" value="RAD3-like_helicase_DEAD"/>
</dbReference>
<keyword evidence="25" id="KW-0411">Iron-sulfur</keyword>
<evidence type="ECO:0000256" key="3">
    <source>
        <dbReference type="ARBA" id="ARBA00007519"/>
    </source>
</evidence>
<comment type="catalytic activity">
    <reaction evidence="56">
        <text>a 1-acyl-sn-glycero-3-phosphocholine + H2O = sn-glycerol 3-phosphocholine + a fatty acid + H(+)</text>
        <dbReference type="Rhea" id="RHEA:15177"/>
        <dbReference type="ChEBI" id="CHEBI:15377"/>
        <dbReference type="ChEBI" id="CHEBI:15378"/>
        <dbReference type="ChEBI" id="CHEBI:16870"/>
        <dbReference type="ChEBI" id="CHEBI:28868"/>
        <dbReference type="ChEBI" id="CHEBI:58168"/>
        <dbReference type="EC" id="3.1.1.5"/>
    </reaction>
    <physiologicalReaction direction="left-to-right" evidence="56">
        <dbReference type="Rhea" id="RHEA:15178"/>
    </physiologicalReaction>
</comment>
<feature type="region of interest" description="Disordered" evidence="69">
    <location>
        <begin position="2174"/>
        <end position="2210"/>
    </location>
</feature>
<keyword evidence="14" id="KW-0732">Signal</keyword>
<evidence type="ECO:0000256" key="16">
    <source>
        <dbReference type="ARBA" id="ARBA00022741"/>
    </source>
</evidence>
<dbReference type="FunFam" id="2.40.50.360:FF:000002">
    <property type="entry name" value="RuvB-like helicase"/>
    <property type="match status" value="1"/>
</dbReference>
<dbReference type="Pfam" id="PF13307">
    <property type="entry name" value="Helicase_C_2"/>
    <property type="match status" value="1"/>
</dbReference>
<evidence type="ECO:0000256" key="51">
    <source>
        <dbReference type="ARBA" id="ARBA00048058"/>
    </source>
</evidence>
<evidence type="ECO:0000256" key="17">
    <source>
        <dbReference type="ARBA" id="ARBA00022763"/>
    </source>
</evidence>
<keyword evidence="12 70" id="KW-0812">Transmembrane</keyword>
<dbReference type="InterPro" id="IPR013020">
    <property type="entry name" value="Rad3/Chl1-like"/>
</dbReference>
<dbReference type="GO" id="GO:0003677">
    <property type="term" value="F:DNA binding"/>
    <property type="evidence" value="ECO:0007669"/>
    <property type="project" value="UniProtKB-KW"/>
</dbReference>
<comment type="catalytic activity">
    <reaction evidence="63">
        <text>ATP + H2O = ADP + phosphate + H(+)</text>
        <dbReference type="Rhea" id="RHEA:13065"/>
        <dbReference type="ChEBI" id="CHEBI:15377"/>
        <dbReference type="ChEBI" id="CHEBI:15378"/>
        <dbReference type="ChEBI" id="CHEBI:30616"/>
        <dbReference type="ChEBI" id="CHEBI:43474"/>
        <dbReference type="ChEBI" id="CHEBI:456216"/>
    </reaction>
</comment>
<reference evidence="73 74" key="1">
    <citation type="submission" date="2020-08" db="EMBL/GenBank/DDBJ databases">
        <authorList>
            <person name="Hejnol A."/>
        </authorList>
    </citation>
    <scope>NUCLEOTIDE SEQUENCE [LARGE SCALE GENOMIC DNA]</scope>
</reference>
<dbReference type="InterPro" id="IPR001841">
    <property type="entry name" value="Znf_RING"/>
</dbReference>
<evidence type="ECO:0000256" key="13">
    <source>
        <dbReference type="ARBA" id="ARBA00022723"/>
    </source>
</evidence>
<dbReference type="GO" id="GO:0006629">
    <property type="term" value="P:lipid metabolic process"/>
    <property type="evidence" value="ECO:0007669"/>
    <property type="project" value="UniProtKB-KW"/>
</dbReference>
<evidence type="ECO:0000256" key="2">
    <source>
        <dbReference type="ARBA" id="ARBA00004247"/>
    </source>
</evidence>
<evidence type="ECO:0000256" key="22">
    <source>
        <dbReference type="ARBA" id="ARBA00022840"/>
    </source>
</evidence>
<dbReference type="InterPro" id="IPR014013">
    <property type="entry name" value="Helic_SF1/SF2_ATP-bd_DinG/Rad3"/>
</dbReference>
<dbReference type="InterPro" id="IPR035547">
    <property type="entry name" value="Phospholipase_B"/>
</dbReference>
<dbReference type="Pfam" id="PF17856">
    <property type="entry name" value="TIP49_C"/>
    <property type="match status" value="1"/>
</dbReference>
<dbReference type="GO" id="GO:0010569">
    <property type="term" value="P:regulation of double-strand break repair via homologous recombination"/>
    <property type="evidence" value="ECO:0007669"/>
    <property type="project" value="TreeGrafter"/>
</dbReference>
<comment type="catalytic activity">
    <reaction evidence="61">
        <text>1-O-hexadecyl-2-(9Z)-octadecenoyl-sn-glycero-3-phosphocholine + H2O = 1-O-hexadecyl-sn-glycero-3-phosphocholine + (9Z)-octadecenoate + H(+)</text>
        <dbReference type="Rhea" id="RHEA:40915"/>
        <dbReference type="ChEBI" id="CHEBI:15377"/>
        <dbReference type="ChEBI" id="CHEBI:15378"/>
        <dbReference type="ChEBI" id="CHEBI:30823"/>
        <dbReference type="ChEBI" id="CHEBI:34112"/>
        <dbReference type="ChEBI" id="CHEBI:64496"/>
    </reaction>
    <physiologicalReaction direction="left-to-right" evidence="61">
        <dbReference type="Rhea" id="RHEA:40916"/>
    </physiologicalReaction>
</comment>
<feature type="compositionally biased region" description="Basic and acidic residues" evidence="69">
    <location>
        <begin position="2188"/>
        <end position="2203"/>
    </location>
</feature>
<dbReference type="PROSITE" id="PS01098">
    <property type="entry name" value="LIPASE_GDSL_SER"/>
    <property type="match status" value="1"/>
</dbReference>
<evidence type="ECO:0000256" key="26">
    <source>
        <dbReference type="ARBA" id="ARBA00023015"/>
    </source>
</evidence>
<keyword evidence="22" id="KW-0067">ATP-binding</keyword>
<dbReference type="InterPro" id="IPR003593">
    <property type="entry name" value="AAA+_ATPase"/>
</dbReference>
<dbReference type="Pfam" id="PF06068">
    <property type="entry name" value="TIP49"/>
    <property type="match status" value="1"/>
</dbReference>
<evidence type="ECO:0000256" key="60">
    <source>
        <dbReference type="ARBA" id="ARBA00048869"/>
    </source>
</evidence>
<evidence type="ECO:0000256" key="25">
    <source>
        <dbReference type="ARBA" id="ARBA00023014"/>
    </source>
</evidence>
<evidence type="ECO:0000256" key="59">
    <source>
        <dbReference type="ARBA" id="ARBA00048699"/>
    </source>
</evidence>
<evidence type="ECO:0000256" key="32">
    <source>
        <dbReference type="ARBA" id="ARBA00023204"/>
    </source>
</evidence>
<feature type="domain" description="RING-type" evidence="71">
    <location>
        <begin position="2253"/>
        <end position="2290"/>
    </location>
</feature>
<keyword evidence="35" id="KW-1208">Phospholipid metabolism</keyword>
<evidence type="ECO:0000256" key="21">
    <source>
        <dbReference type="ARBA" id="ARBA00022833"/>
    </source>
</evidence>
<evidence type="ECO:0000259" key="72">
    <source>
        <dbReference type="PROSITE" id="PS51193"/>
    </source>
</evidence>
<comment type="catalytic activity">
    <reaction evidence="36">
        <text>a triacylglycerol + H2O = a diacylglycerol + a fatty acid + H(+)</text>
        <dbReference type="Rhea" id="RHEA:12044"/>
        <dbReference type="ChEBI" id="CHEBI:15377"/>
        <dbReference type="ChEBI" id="CHEBI:15378"/>
        <dbReference type="ChEBI" id="CHEBI:17855"/>
        <dbReference type="ChEBI" id="CHEBI:18035"/>
        <dbReference type="ChEBI" id="CHEBI:28868"/>
        <dbReference type="EC" id="3.1.1.3"/>
    </reaction>
    <physiologicalReaction direction="left-to-right" evidence="36">
        <dbReference type="Rhea" id="RHEA:12045"/>
    </physiologicalReaction>
</comment>
<evidence type="ECO:0000256" key="43">
    <source>
        <dbReference type="ARBA" id="ARBA00045916"/>
    </source>
</evidence>
<comment type="catalytic activity">
    <reaction evidence="45">
        <text>1,3-dihexadecanoyl-2-(9Z-octadecenoyl)glycerol + H2O = 1-hexadecanoyl-2-(9Z-octadecenoyl)-glycerol + hexadecanoate + H(+)</text>
        <dbReference type="Rhea" id="RHEA:40979"/>
        <dbReference type="ChEBI" id="CHEBI:7896"/>
        <dbReference type="ChEBI" id="CHEBI:15377"/>
        <dbReference type="ChEBI" id="CHEBI:15378"/>
        <dbReference type="ChEBI" id="CHEBI:75585"/>
        <dbReference type="ChEBI" id="CHEBI:75688"/>
    </reaction>
    <physiologicalReaction direction="left-to-right" evidence="45">
        <dbReference type="Rhea" id="RHEA:40980"/>
    </physiologicalReaction>
</comment>
<dbReference type="EC" id="3.1.1.3" evidence="8"/>
<dbReference type="Gene3D" id="3.40.50.300">
    <property type="entry name" value="P-loop containing nucleotide triphosphate hydrolases"/>
    <property type="match status" value="3"/>
</dbReference>
<feature type="transmembrane region" description="Helical" evidence="70">
    <location>
        <begin position="724"/>
        <end position="743"/>
    </location>
</feature>
<keyword evidence="29 70" id="KW-0472">Membrane</keyword>
<evidence type="ECO:0000256" key="23">
    <source>
        <dbReference type="ARBA" id="ARBA00022989"/>
    </source>
</evidence>
<comment type="catalytic activity">
    <reaction evidence="65">
        <text>1,3-di-(9Z-octadecenoyl)-glycerol + H2O = 1-(9Z-octadecenoyl)-glycerol + (9Z)-octadecenoate + H(+)</text>
        <dbReference type="Rhea" id="RHEA:39939"/>
        <dbReference type="ChEBI" id="CHEBI:15377"/>
        <dbReference type="ChEBI" id="CHEBI:15378"/>
        <dbReference type="ChEBI" id="CHEBI:30823"/>
        <dbReference type="ChEBI" id="CHEBI:75342"/>
        <dbReference type="ChEBI" id="CHEBI:75735"/>
    </reaction>
    <physiologicalReaction direction="left-to-right" evidence="65">
        <dbReference type="Rhea" id="RHEA:39940"/>
    </physiologicalReaction>
</comment>
<evidence type="ECO:0000256" key="39">
    <source>
        <dbReference type="ARBA" id="ARBA00029723"/>
    </source>
</evidence>
<evidence type="ECO:0000256" key="14">
    <source>
        <dbReference type="ARBA" id="ARBA00022729"/>
    </source>
</evidence>
<evidence type="ECO:0000256" key="63">
    <source>
        <dbReference type="ARBA" id="ARBA00049360"/>
    </source>
</evidence>
<evidence type="ECO:0000256" key="24">
    <source>
        <dbReference type="ARBA" id="ARBA00023004"/>
    </source>
</evidence>
<proteinExistence type="inferred from homology"/>
<evidence type="ECO:0000256" key="46">
    <source>
        <dbReference type="ARBA" id="ARBA00047438"/>
    </source>
</evidence>
<dbReference type="GO" id="GO:0005634">
    <property type="term" value="C:nucleus"/>
    <property type="evidence" value="ECO:0007669"/>
    <property type="project" value="UniProtKB-SubCell"/>
</dbReference>
<dbReference type="SUPFAM" id="SSF57850">
    <property type="entry name" value="RING/U-box"/>
    <property type="match status" value="1"/>
</dbReference>
<evidence type="ECO:0000256" key="34">
    <source>
        <dbReference type="ARBA" id="ARBA00023242"/>
    </source>
</evidence>
<evidence type="ECO:0000256" key="8">
    <source>
        <dbReference type="ARBA" id="ARBA00013279"/>
    </source>
</evidence>
<keyword evidence="26" id="KW-0805">Transcription regulation</keyword>
<evidence type="ECO:0000256" key="56">
    <source>
        <dbReference type="ARBA" id="ARBA00048454"/>
    </source>
</evidence>
<comment type="catalytic activity">
    <reaction evidence="57">
        <text>1-hexadecanoyl-2-(9Z-octadecenoyl)-sn-glycero-3-phosphoethanolamine + H2O = 1-hexadecanoyl-sn-glycero-3-phosphoethanolamine + (9Z)-octadecenoate + H(+)</text>
        <dbReference type="Rhea" id="RHEA:40911"/>
        <dbReference type="ChEBI" id="CHEBI:15377"/>
        <dbReference type="ChEBI" id="CHEBI:15378"/>
        <dbReference type="ChEBI" id="CHEBI:30823"/>
        <dbReference type="ChEBI" id="CHEBI:73004"/>
        <dbReference type="ChEBI" id="CHEBI:73007"/>
    </reaction>
    <physiologicalReaction direction="left-to-right" evidence="57">
        <dbReference type="Rhea" id="RHEA:40912"/>
    </physiologicalReaction>
</comment>
<evidence type="ECO:0000256" key="66">
    <source>
        <dbReference type="ARBA" id="ARBA00049461"/>
    </source>
</evidence>
<comment type="catalytic activity">
    <reaction evidence="49">
        <text>1-hexadecanoyl-2-(9Z-octadecenoyl)-sn-glycero-3-phospho-(1'-sn-glycerol) + H2O = 1-hexadecanoyl-sn-glycero-3-phospho-(1'-sn-glycerol) + (9Z)-octadecenoate + H(+)</text>
        <dbReference type="Rhea" id="RHEA:40919"/>
        <dbReference type="ChEBI" id="CHEBI:15377"/>
        <dbReference type="ChEBI" id="CHEBI:15378"/>
        <dbReference type="ChEBI" id="CHEBI:30823"/>
        <dbReference type="ChEBI" id="CHEBI:72841"/>
        <dbReference type="ChEBI" id="CHEBI:75158"/>
    </reaction>
    <physiologicalReaction direction="left-to-right" evidence="49">
        <dbReference type="Rhea" id="RHEA:40920"/>
    </physiologicalReaction>
</comment>
<evidence type="ECO:0000256" key="5">
    <source>
        <dbReference type="ARBA" id="ARBA00012551"/>
    </source>
</evidence>
<dbReference type="SUPFAM" id="SSF52266">
    <property type="entry name" value="SGNH hydrolase"/>
    <property type="match status" value="1"/>
</dbReference>
<dbReference type="GO" id="GO:0004623">
    <property type="term" value="F:phospholipase A2 activity"/>
    <property type="evidence" value="ECO:0007669"/>
    <property type="project" value="UniProtKB-EC"/>
</dbReference>
<dbReference type="InterPro" id="IPR006554">
    <property type="entry name" value="Helicase-like_DEXD_c2"/>
</dbReference>
<dbReference type="Pfam" id="PF00657">
    <property type="entry name" value="Lipase_GDSL"/>
    <property type="match status" value="1"/>
</dbReference>
<dbReference type="InterPro" id="IPR013083">
    <property type="entry name" value="Znf_RING/FYVE/PHD"/>
</dbReference>
<keyword evidence="16" id="KW-0547">Nucleotide-binding</keyword>
<evidence type="ECO:0000256" key="36">
    <source>
        <dbReference type="ARBA" id="ARBA00023369"/>
    </source>
</evidence>
<feature type="transmembrane region" description="Helical" evidence="70">
    <location>
        <begin position="796"/>
        <end position="818"/>
    </location>
</feature>
<keyword evidence="11" id="KW-0004">4Fe-4S</keyword>
<dbReference type="EC" id="3.1.1.4" evidence="7"/>
<accession>A0A7I8VTH6</accession>
<keyword evidence="24" id="KW-0408">Iron</keyword>
<keyword evidence="21" id="KW-0862">Zinc</keyword>
<evidence type="ECO:0000256" key="57">
    <source>
        <dbReference type="ARBA" id="ARBA00048613"/>
    </source>
</evidence>
<evidence type="ECO:0000256" key="54">
    <source>
        <dbReference type="ARBA" id="ARBA00048374"/>
    </source>
</evidence>
<comment type="catalytic activity">
    <reaction evidence="60">
        <text>1,3-dihexadecanoyl-2-(9Z-octadecenoyl)glycerol + H2O = 1,3-dihexadecanoylglycerol + (9Z)-octadecenoate + H(+)</text>
        <dbReference type="Rhea" id="RHEA:40983"/>
        <dbReference type="ChEBI" id="CHEBI:15377"/>
        <dbReference type="ChEBI" id="CHEBI:15378"/>
        <dbReference type="ChEBI" id="CHEBI:30823"/>
        <dbReference type="ChEBI" id="CHEBI:75688"/>
        <dbReference type="ChEBI" id="CHEBI:77619"/>
    </reaction>
    <physiologicalReaction direction="left-to-right" evidence="60">
        <dbReference type="Rhea" id="RHEA:40984"/>
    </physiologicalReaction>
</comment>
<evidence type="ECO:0000256" key="15">
    <source>
        <dbReference type="ARBA" id="ARBA00022737"/>
    </source>
</evidence>
<evidence type="ECO:0000256" key="10">
    <source>
        <dbReference type="ARBA" id="ARBA00022475"/>
    </source>
</evidence>
<evidence type="ECO:0000256" key="41">
    <source>
        <dbReference type="ARBA" id="ARBA00031485"/>
    </source>
</evidence>
<dbReference type="CDD" id="cd01824">
    <property type="entry name" value="Phospholipase_B_like"/>
    <property type="match status" value="1"/>
</dbReference>
<protein>
    <recommendedName>
        <fullName evidence="9">Phospholipase B1, membrane-associated</fullName>
        <ecNumber evidence="8">3.1.1.3</ecNumber>
        <ecNumber evidence="7">3.1.1.4</ecNumber>
        <ecNumber evidence="6">3.1.1.5</ecNumber>
        <ecNumber evidence="5">3.6.4.12</ecNumber>
    </recommendedName>
    <alternativeName>
        <fullName evidence="39">Lysophospholipase</fullName>
    </alternativeName>
    <alternativeName>
        <fullName evidence="40">Phospholipase A2</fullName>
    </alternativeName>
    <alternativeName>
        <fullName evidence="42">Phospholipase B/lipase</fullName>
    </alternativeName>
    <alternativeName>
        <fullName evidence="67">Regulator of telomere elongation helicase 1 homolog</fullName>
    </alternativeName>
    <alternativeName>
        <fullName evidence="41">Triacylglycerol lipase</fullName>
    </alternativeName>
</protein>
<keyword evidence="74" id="KW-1185">Reference proteome</keyword>
<keyword evidence="18 68" id="KW-0863">Zinc-finger</keyword>
<evidence type="ECO:0000256" key="35">
    <source>
        <dbReference type="ARBA" id="ARBA00023264"/>
    </source>
</evidence>
<comment type="catalytic activity">
    <reaction evidence="38">
        <text>a 1,2-diacyl-sn-glycero-3-phosphocholine + H2O = a 1-acyl-sn-glycero-3-phosphocholine + a fatty acid + H(+)</text>
        <dbReference type="Rhea" id="RHEA:15801"/>
        <dbReference type="ChEBI" id="CHEBI:15377"/>
        <dbReference type="ChEBI" id="CHEBI:15378"/>
        <dbReference type="ChEBI" id="CHEBI:28868"/>
        <dbReference type="ChEBI" id="CHEBI:57643"/>
        <dbReference type="ChEBI" id="CHEBI:58168"/>
        <dbReference type="EC" id="3.1.1.4"/>
    </reaction>
    <physiologicalReaction direction="left-to-right" evidence="38">
        <dbReference type="Rhea" id="RHEA:15802"/>
    </physiologicalReaction>
</comment>
<dbReference type="InterPro" id="IPR041048">
    <property type="entry name" value="RuvB-like_C"/>
</dbReference>
<evidence type="ECO:0000256" key="62">
    <source>
        <dbReference type="ARBA" id="ARBA00048939"/>
    </source>
</evidence>
<evidence type="ECO:0000256" key="40">
    <source>
        <dbReference type="ARBA" id="ARBA00031182"/>
    </source>
</evidence>
<evidence type="ECO:0000256" key="1">
    <source>
        <dbReference type="ARBA" id="ARBA00004123"/>
    </source>
</evidence>
<comment type="catalytic activity">
    <reaction evidence="53">
        <text>1-hexadecanoyl-2-(9Z,12Z-octadecadienoyl)-sn-glycero-3-phosphocholine + H2O = 2-(9Z,12Z-octadecadienoyl)-sn-glycero-3-phosphocholine + hexadecanoate + H(+)</text>
        <dbReference type="Rhea" id="RHEA:40971"/>
        <dbReference type="ChEBI" id="CHEBI:7896"/>
        <dbReference type="ChEBI" id="CHEBI:15377"/>
        <dbReference type="ChEBI" id="CHEBI:15378"/>
        <dbReference type="ChEBI" id="CHEBI:73002"/>
        <dbReference type="ChEBI" id="CHEBI:76084"/>
    </reaction>
    <physiologicalReaction direction="left-to-right" evidence="53">
        <dbReference type="Rhea" id="RHEA:40972"/>
    </physiologicalReaction>
</comment>
<feature type="domain" description="Helicase ATP-binding" evidence="72">
    <location>
        <begin position="1245"/>
        <end position="1573"/>
    </location>
</feature>
<dbReference type="SMART" id="SM00491">
    <property type="entry name" value="HELICc2"/>
    <property type="match status" value="1"/>
</dbReference>
<evidence type="ECO:0000256" key="47">
    <source>
        <dbReference type="ARBA" id="ARBA00047459"/>
    </source>
</evidence>
<dbReference type="Gene3D" id="1.10.1450.10">
    <property type="entry name" value="Tetraspanin"/>
    <property type="match status" value="1"/>
</dbReference>
<comment type="catalytic activity">
    <reaction evidence="44">
        <text>1-hexadecanoyl-2-(9Z)-octadecenoyl-3-octadecanoyl-sn-glycerol + H2O = 2-(9Z-octadecenoyl)-3-octadecanoyl-sn-glycerol + hexadecanoate + H(+)</text>
        <dbReference type="Rhea" id="RHEA:41107"/>
        <dbReference type="ChEBI" id="CHEBI:7896"/>
        <dbReference type="ChEBI" id="CHEBI:15377"/>
        <dbReference type="ChEBI" id="CHEBI:15378"/>
        <dbReference type="ChEBI" id="CHEBI:75558"/>
        <dbReference type="ChEBI" id="CHEBI:77623"/>
    </reaction>
    <physiologicalReaction direction="left-to-right" evidence="44">
        <dbReference type="Rhea" id="RHEA:41108"/>
    </physiologicalReaction>
</comment>
<evidence type="ECO:0000256" key="20">
    <source>
        <dbReference type="ARBA" id="ARBA00022806"/>
    </source>
</evidence>
<keyword evidence="33" id="KW-0413">Isomerase</keyword>
<dbReference type="FunFam" id="3.40.50.300:FF:000431">
    <property type="entry name" value="Regulator of telomere elongation helicase 1"/>
    <property type="match status" value="1"/>
</dbReference>
<dbReference type="Proteomes" id="UP000549394">
    <property type="component" value="Unassembled WGS sequence"/>
</dbReference>
<dbReference type="GO" id="GO:0008270">
    <property type="term" value="F:zinc ion binding"/>
    <property type="evidence" value="ECO:0007669"/>
    <property type="project" value="UniProtKB-KW"/>
</dbReference>
<dbReference type="GO" id="GO:0003678">
    <property type="term" value="F:DNA helicase activity"/>
    <property type="evidence" value="ECO:0007669"/>
    <property type="project" value="UniProtKB-EC"/>
</dbReference>
<dbReference type="FunFam" id="3.40.50.1110:FF:000005">
    <property type="entry name" value="Phospholipase B1"/>
    <property type="match status" value="1"/>
</dbReference>
<evidence type="ECO:0000256" key="50">
    <source>
        <dbReference type="ARBA" id="ARBA00048049"/>
    </source>
</evidence>
<comment type="subcellular location">
    <subcellularLocation>
        <location evidence="2">Apical cell membrane</location>
        <topology evidence="2">Single-pass type I membrane protein</topology>
    </subcellularLocation>
    <subcellularLocation>
        <location evidence="1">Nucleus</location>
    </subcellularLocation>
</comment>
<dbReference type="InterPro" id="IPR008265">
    <property type="entry name" value="Lipase_GDSL_AS"/>
</dbReference>
<dbReference type="Pfam" id="PF23109">
    <property type="entry name" value="ARCH_RTEL1"/>
    <property type="match status" value="1"/>
</dbReference>
<keyword evidence="19" id="KW-0378">Hydrolase</keyword>
<comment type="function">
    <text evidence="43">Calcium-independent membrane-associated phospholipase that catalyzes complete diacylation of phospholipids by hydrolyzing both sn-1 and sn-2 fatty acyl chains attached to the glycerol backbone (phospholipase B activity). Has dual phospholipase and lysophospholipase activities toward diacylphospholipids. Preferentially cleaves sn-2 ester bonds over sn-1 bonds. Acts as a lipase toward glycerolipid substrates. Hydrolyzes fatty acyl chains of diacylglycerols with preference for the sn-2 position and of triacylglycerols with not positional selectivity. May also hydrolyze long chain retinyl esters such as retinyl palmitate. May contribute to digestion of dietary phospholipids, glycerolipids and retinoids, facilitating lipid absorption at the brush border.</text>
</comment>
<dbReference type="InterPro" id="IPR010339">
    <property type="entry name" value="TIP49_P-loop"/>
</dbReference>
<evidence type="ECO:0000256" key="64">
    <source>
        <dbReference type="ARBA" id="ARBA00049363"/>
    </source>
</evidence>
<dbReference type="GO" id="GO:0090657">
    <property type="term" value="P:telomeric loop disassembly"/>
    <property type="evidence" value="ECO:0007669"/>
    <property type="project" value="TreeGrafter"/>
</dbReference>
<evidence type="ECO:0000256" key="6">
    <source>
        <dbReference type="ARBA" id="ARBA00013274"/>
    </source>
</evidence>
<evidence type="ECO:0000256" key="58">
    <source>
        <dbReference type="ARBA" id="ARBA00048656"/>
    </source>
</evidence>
<dbReference type="SMART" id="SM00488">
    <property type="entry name" value="DEXDc2"/>
    <property type="match status" value="1"/>
</dbReference>
<evidence type="ECO:0000256" key="37">
    <source>
        <dbReference type="ARBA" id="ARBA00023408"/>
    </source>
</evidence>
<dbReference type="CDD" id="cd17970">
    <property type="entry name" value="DEAHc_FancJ"/>
    <property type="match status" value="1"/>
</dbReference>
<dbReference type="InterPro" id="IPR006555">
    <property type="entry name" value="ATP-dep_Helicase_C"/>
</dbReference>
<dbReference type="FunFam" id="3.40.50.300:FF:002221">
    <property type="entry name" value="RuvB-like 2"/>
    <property type="match status" value="2"/>
</dbReference>
<dbReference type="PROSITE" id="PS51193">
    <property type="entry name" value="HELICASE_ATP_BIND_2"/>
    <property type="match status" value="1"/>
</dbReference>
<dbReference type="Gene3D" id="3.30.40.10">
    <property type="entry name" value="Zinc/RING finger domain, C3HC4 (zinc finger)"/>
    <property type="match status" value="1"/>
</dbReference>
<dbReference type="Pfam" id="PF25377">
    <property type="entry name" value="DUF7886"/>
    <property type="match status" value="1"/>
</dbReference>
<dbReference type="Pfam" id="PF06733">
    <property type="entry name" value="DEAD_2"/>
    <property type="match status" value="1"/>
</dbReference>
<keyword evidence="31" id="KW-0325">Glycoprotein</keyword>
<evidence type="ECO:0000256" key="7">
    <source>
        <dbReference type="ARBA" id="ARBA00013278"/>
    </source>
</evidence>
<evidence type="ECO:0000256" key="28">
    <source>
        <dbReference type="ARBA" id="ARBA00023125"/>
    </source>
</evidence>
<comment type="similarity">
    <text evidence="4">Belongs to the 'GDSL' lipolytic enzyme family. Phospholipase B1 subfamily.</text>
</comment>
<dbReference type="CDD" id="cd18788">
    <property type="entry name" value="SF2_C_XPD"/>
    <property type="match status" value="1"/>
</dbReference>
<dbReference type="InterPro" id="IPR036514">
    <property type="entry name" value="SGNH_hydro_sf"/>
</dbReference>
<comment type="catalytic activity">
    <reaction evidence="51">
        <text>1,2-di-(9Z-octadecenoyl)-sn-glycero-3-phosphocholine + H2O = 1-(9Z-octadecenoyl)-sn-glycero-3-phosphocholine + (9Z)-octadecenoate + H(+)</text>
        <dbReference type="Rhea" id="RHEA:40923"/>
        <dbReference type="ChEBI" id="CHEBI:15377"/>
        <dbReference type="ChEBI" id="CHEBI:15378"/>
        <dbReference type="ChEBI" id="CHEBI:28610"/>
        <dbReference type="ChEBI" id="CHEBI:30823"/>
        <dbReference type="ChEBI" id="CHEBI:74669"/>
    </reaction>
    <physiologicalReaction direction="left-to-right" evidence="51">
        <dbReference type="Rhea" id="RHEA:40924"/>
    </physiologicalReaction>
</comment>
<dbReference type="NCBIfam" id="TIGR00604">
    <property type="entry name" value="rad3"/>
    <property type="match status" value="1"/>
</dbReference>
<keyword evidence="23 70" id="KW-1133">Transmembrane helix</keyword>
<dbReference type="PANTHER" id="PTHR11472">
    <property type="entry name" value="DNA REPAIR DEAD HELICASE RAD3/XP-D SUBFAMILY MEMBER"/>
    <property type="match status" value="1"/>
</dbReference>
<keyword evidence="13" id="KW-0479">Metal-binding</keyword>
<evidence type="ECO:0000256" key="44">
    <source>
        <dbReference type="ARBA" id="ARBA00047324"/>
    </source>
</evidence>
<dbReference type="EC" id="3.6.4.12" evidence="5"/>
<dbReference type="FunFam" id="1.10.8.60:FF:000010">
    <property type="entry name" value="RuvB-like helicase"/>
    <property type="match status" value="1"/>
</dbReference>
<keyword evidence="27" id="KW-0443">Lipid metabolism</keyword>
<comment type="catalytic activity">
    <reaction evidence="50">
        <text>a 1-O-alkyl-2-acyl-sn-glycero-3-phosphocholine + H2O = a 1-O-alkyl-sn-glycero-3-phosphocholine + a fatty acid + H(+)</text>
        <dbReference type="Rhea" id="RHEA:36231"/>
        <dbReference type="ChEBI" id="CHEBI:15377"/>
        <dbReference type="ChEBI" id="CHEBI:15378"/>
        <dbReference type="ChEBI" id="CHEBI:28868"/>
        <dbReference type="ChEBI" id="CHEBI:30909"/>
        <dbReference type="ChEBI" id="CHEBI:36702"/>
        <dbReference type="EC" id="3.1.1.4"/>
    </reaction>
    <physiologicalReaction direction="left-to-right" evidence="50">
        <dbReference type="Rhea" id="RHEA:36232"/>
    </physiologicalReaction>
</comment>
<evidence type="ECO:0000256" key="30">
    <source>
        <dbReference type="ARBA" id="ARBA00023163"/>
    </source>
</evidence>
<dbReference type="SUPFAM" id="SSF48652">
    <property type="entry name" value="Tetraspanin"/>
    <property type="match status" value="1"/>
</dbReference>
<comment type="similarity">
    <text evidence="3">Belongs to the RuvB family.</text>
</comment>
<dbReference type="Gene3D" id="3.40.50.1110">
    <property type="entry name" value="SGNH hydrolase"/>
    <property type="match status" value="1"/>
</dbReference>
<evidence type="ECO:0000256" key="29">
    <source>
        <dbReference type="ARBA" id="ARBA00023136"/>
    </source>
</evidence>
<dbReference type="GO" id="GO:0006281">
    <property type="term" value="P:DNA repair"/>
    <property type="evidence" value="ECO:0007669"/>
    <property type="project" value="UniProtKB-KW"/>
</dbReference>
<keyword evidence="32" id="KW-0234">DNA repair</keyword>
<dbReference type="GO" id="GO:0005524">
    <property type="term" value="F:ATP binding"/>
    <property type="evidence" value="ECO:0007669"/>
    <property type="project" value="UniProtKB-KW"/>
</dbReference>
<keyword evidence="17" id="KW-0227">DNA damage</keyword>
<evidence type="ECO:0000256" key="4">
    <source>
        <dbReference type="ARBA" id="ARBA00009979"/>
    </source>
</evidence>
<dbReference type="GO" id="GO:0045910">
    <property type="term" value="P:negative regulation of DNA recombination"/>
    <property type="evidence" value="ECO:0007669"/>
    <property type="project" value="TreeGrafter"/>
</dbReference>
<dbReference type="EMBL" id="CAJFCJ010000009">
    <property type="protein sequence ID" value="CAD5119257.1"/>
    <property type="molecule type" value="Genomic_DNA"/>
</dbReference>
<evidence type="ECO:0000256" key="49">
    <source>
        <dbReference type="ARBA" id="ARBA00048015"/>
    </source>
</evidence>
<comment type="catalytic activity">
    <reaction evidence="52">
        <text>1,2-dihexadecanoyl-sn-glycero-3-phosphocholine + H2O = 1-hexadecanoyl-sn-glycero-3-phosphocholine + hexadecanoate + H(+)</text>
        <dbReference type="Rhea" id="RHEA:41223"/>
        <dbReference type="ChEBI" id="CHEBI:7896"/>
        <dbReference type="ChEBI" id="CHEBI:15377"/>
        <dbReference type="ChEBI" id="CHEBI:15378"/>
        <dbReference type="ChEBI" id="CHEBI:72998"/>
        <dbReference type="ChEBI" id="CHEBI:72999"/>
    </reaction>
    <physiologicalReaction direction="left-to-right" evidence="52">
        <dbReference type="Rhea" id="RHEA:41224"/>
    </physiologicalReaction>
</comment>
<dbReference type="GO" id="GO:0004806">
    <property type="term" value="F:triacylglycerol lipase activity"/>
    <property type="evidence" value="ECO:0007669"/>
    <property type="project" value="UniProtKB-EC"/>
</dbReference>
<gene>
    <name evidence="73" type="ORF">DGYR_LOCUS7528</name>
</gene>
<name>A0A7I8VTH6_9ANNE</name>
<comment type="catalytic activity">
    <reaction evidence="59">
        <text>1-hexadecanoyl-2-(9Z-octadecenoyl)-sn-glycero-3-phosphocholine + H2O = 1-hexadecanoyl-sn-glycero-3-phosphocholine + (9Z)-octadecenoate + H(+)</text>
        <dbReference type="Rhea" id="RHEA:38779"/>
        <dbReference type="ChEBI" id="CHEBI:15377"/>
        <dbReference type="ChEBI" id="CHEBI:15378"/>
        <dbReference type="ChEBI" id="CHEBI:30823"/>
        <dbReference type="ChEBI" id="CHEBI:72998"/>
        <dbReference type="ChEBI" id="CHEBI:73001"/>
    </reaction>
    <physiologicalReaction direction="left-to-right" evidence="59">
        <dbReference type="Rhea" id="RHEA:38780"/>
    </physiologicalReaction>
</comment>
<dbReference type="OrthoDB" id="10060499at2759"/>
<comment type="catalytic activity">
    <reaction evidence="47">
        <text>1-hexadecanoyl-2-(9Z)-octadecenoyl-3-octadecanoyl-sn-glycerol + H2O = 1-hexadecanoyl-2-(9Z-octadecenoyl)-sn-glycerol + octadecanoate + H(+)</text>
        <dbReference type="Rhea" id="RHEA:41111"/>
        <dbReference type="ChEBI" id="CHEBI:15377"/>
        <dbReference type="ChEBI" id="CHEBI:15378"/>
        <dbReference type="ChEBI" id="CHEBI:25629"/>
        <dbReference type="ChEBI" id="CHEBI:75466"/>
        <dbReference type="ChEBI" id="CHEBI:77623"/>
    </reaction>
    <physiologicalReaction direction="left-to-right" evidence="47">
        <dbReference type="Rhea" id="RHEA:41112"/>
    </physiologicalReaction>
</comment>
<evidence type="ECO:0000256" key="19">
    <source>
        <dbReference type="ARBA" id="ARBA00022801"/>
    </source>
</evidence>
<dbReference type="InterPro" id="IPR001087">
    <property type="entry name" value="GDSL"/>
</dbReference>
<dbReference type="GO" id="GO:1904430">
    <property type="term" value="P:negative regulation of t-circle formation"/>
    <property type="evidence" value="ECO:0007669"/>
    <property type="project" value="TreeGrafter"/>
</dbReference>
<keyword evidence="15" id="KW-0677">Repeat</keyword>
<evidence type="ECO:0000256" key="53">
    <source>
        <dbReference type="ARBA" id="ARBA00048362"/>
    </source>
</evidence>
<evidence type="ECO:0000256" key="38">
    <source>
        <dbReference type="ARBA" id="ARBA00023422"/>
    </source>
</evidence>
<dbReference type="EC" id="3.1.1.5" evidence="6"/>
<dbReference type="InterPro" id="IPR027417">
    <property type="entry name" value="P-loop_NTPase"/>
</dbReference>
<dbReference type="GO" id="GO:0016324">
    <property type="term" value="C:apical plasma membrane"/>
    <property type="evidence" value="ECO:0007669"/>
    <property type="project" value="UniProtKB-SubCell"/>
</dbReference>
<evidence type="ECO:0000256" key="33">
    <source>
        <dbReference type="ARBA" id="ARBA00023235"/>
    </source>
</evidence>
<evidence type="ECO:0000256" key="55">
    <source>
        <dbReference type="ARBA" id="ARBA00048386"/>
    </source>
</evidence>
<evidence type="ECO:0000256" key="65">
    <source>
        <dbReference type="ARBA" id="ARBA00049372"/>
    </source>
</evidence>
<evidence type="ECO:0000256" key="45">
    <source>
        <dbReference type="ARBA" id="ARBA00047363"/>
    </source>
</evidence>
<evidence type="ECO:0000313" key="73">
    <source>
        <dbReference type="EMBL" id="CAD5119257.1"/>
    </source>
</evidence>
<evidence type="ECO:0000256" key="52">
    <source>
        <dbReference type="ARBA" id="ARBA00048227"/>
    </source>
</evidence>
<keyword evidence="28" id="KW-0238">DNA-binding</keyword>
<dbReference type="SUPFAM" id="SSF52540">
    <property type="entry name" value="P-loop containing nucleoside triphosphate hydrolases"/>
    <property type="match status" value="2"/>
</dbReference>
<organism evidence="73 74">
    <name type="scientific">Dimorphilus gyrociliatus</name>
    <dbReference type="NCBI Taxonomy" id="2664684"/>
    <lineage>
        <taxon>Eukaryota</taxon>
        <taxon>Metazoa</taxon>
        <taxon>Spiralia</taxon>
        <taxon>Lophotrochozoa</taxon>
        <taxon>Annelida</taxon>
        <taxon>Polychaeta</taxon>
        <taxon>Polychaeta incertae sedis</taxon>
        <taxon>Dinophilidae</taxon>
        <taxon>Dimorphilus</taxon>
    </lineage>
</organism>
<evidence type="ECO:0000256" key="67">
    <source>
        <dbReference type="ARBA" id="ARBA00073810"/>
    </source>
</evidence>
<evidence type="ECO:0000256" key="31">
    <source>
        <dbReference type="ARBA" id="ARBA00023180"/>
    </source>
</evidence>
<evidence type="ECO:0000256" key="70">
    <source>
        <dbReference type="SAM" id="Phobius"/>
    </source>
</evidence>
<dbReference type="SMART" id="SM00382">
    <property type="entry name" value="AAA"/>
    <property type="match status" value="1"/>
</dbReference>
<evidence type="ECO:0000313" key="74">
    <source>
        <dbReference type="Proteomes" id="UP000549394"/>
    </source>
</evidence>
<evidence type="ECO:0000256" key="11">
    <source>
        <dbReference type="ARBA" id="ARBA00022485"/>
    </source>
</evidence>
<keyword evidence="20" id="KW-0347">Helicase</keyword>
<dbReference type="PROSITE" id="PS50089">
    <property type="entry name" value="ZF_RING_2"/>
    <property type="match status" value="1"/>
</dbReference>
<dbReference type="PANTHER" id="PTHR11472:SF34">
    <property type="entry name" value="REGULATOR OF TELOMERE ELONGATION HELICASE 1"/>
    <property type="match status" value="1"/>
</dbReference>
<comment type="catalytic activity">
    <reaction evidence="58">
        <text>1-hexadecanoyl-sn-glycero-3-phosphocholine + H2O = sn-glycerol 3-phosphocholine + hexadecanoate + H(+)</text>
        <dbReference type="Rhea" id="RHEA:40435"/>
        <dbReference type="ChEBI" id="CHEBI:7896"/>
        <dbReference type="ChEBI" id="CHEBI:15377"/>
        <dbReference type="ChEBI" id="CHEBI:15378"/>
        <dbReference type="ChEBI" id="CHEBI:16870"/>
        <dbReference type="ChEBI" id="CHEBI:72998"/>
    </reaction>
    <physiologicalReaction direction="left-to-right" evidence="58">
        <dbReference type="Rhea" id="RHEA:40436"/>
    </physiologicalReaction>
</comment>
<sequence>MTDIQLSKESEDVRLVTRIERIGAHSHIRGLGLDDDLQPRSVSEGLVGQKSARRAAGLIVEMIREGKIAGRAVLIAGQPGTGKTALAMAMAQALGENTPFTSMAGSEIFSLEMSKTEALTQAFRKSIGIRIKEEAEIIEGEVIELNIDKHPSGTKLGKMTLKTTDMETSYDIGQKMMDSLMKEKVDAGDIICIDKSSGKITKIGRSFTRARDYDASGMQIKFAQCPEGELQKTKEVVHTVSLHEIDVINSRTQGFLALFAGDTGEIKSEVREQINTRITEWREEGKAEIIPGVLFIDEVHMLDIECFSFLNRALESENAPVLVMATNRGITWIRGADHKSPHGLPLDLLDRLVIISTSPYKFDEIEEILKIRAEEEDVMLSDESLAILAKIGEDTSLRYAMRLITFADLVCKKRKGTEVEKEDVQKVYTMFLDEERSSEYLKEYHDEYMFSEKVEVSNVSNYRINRNGNMAEELEEEIKNRLNNFSDEMQRFGTTKGFKNFAMYSRGKEELVISVVNEPKDIDNKYTSPPISPVSLTSGSTSRRTSFSVNFSSSITSRNLPYDKRSLMLSAATQIKLGRRDEEVGLPPASPSDHDQTSMQENTTLFLLGAYVRYNNPYVWIRTNHERLISLSGFKQSDKDSPLKLKSTSNWFSKDFKPWHCVEEIVRLCTYPPPINPFEIDRGYFTELPLDKRIVAEGAMISILTDIVNTASDGKPYISKVINIPLLLIGFAILILASLIIGWKEYKFLIQASNEADSSESNSIKVIGVCVTIIGLILFMTGLFSVVGSVTVNLKVLLLSIITNTLFACSLIMIIATINISNLIHPLREPFSILVKNIYGKWRDEHGAKLWRDRIDYLQYSLKCCGFKSLIEEYGNSTVPDSCSKQYAYQTETSSIKKKAILDLIDNVIVANVATLNHYEENLIKAFATIESDEKLMLEWKQNVEMQKNYKVPNFPFQCSTQNMSGNPQNVHELKPGDINAIAAFGDSVTAGNGIHAQILPEVALQVRGVSWSIGGDKSLEEHVYTITNILKKYNPNIKGYSTGIGWDWEENSWLNVAVPGGKARDFPDQADELIQRFKRDSRIDYLNDWKLITLFVGGNDLCQYCFNNESSSPAKFVDDYRVALDKLHAEVPRALVQIVPMFDVSPIRHLSTGFICDIFHSVVCSCGINEETRPQLRPVQLAYAIGLRNLISSGRYDTRNDFTVVYQPYLRDLKPPRDPNTGEYDKSLFSPDCFHPNEKGHSYFAVGLWNQMLVKVGQKRPDVQIEEVTAINCPKQEYNGILESPTGTGKTLCLLCGTLAWLELKKAQIQSKRNGVDNPLNEGAIQLEKDLDVGAGIWNKETNAPKVIFASRTHSQLAQAIQELKRTAYKHLKVAILGSRDQLCIHPQVSQEQSNTAKVHMCRAKVQNKQCFFYNNVDANESHFINSKTVLDIEDLTKMGKKYRTCPYYTAKKLKANADVIFMPYNYLLDPKLRKMHGVELAGNIVIFDEAHNLESICESSASTEISSTDIAACVREISNLFKQMEDFATLSERDDISSSELPMPSEENFNLKDLLDIKEKLLKLEEFIQNVNLTRDNECIKGSYFIFEFLEYANIRIESKDTILNLVDSILTYTSSPSFSMKSQMRCTGLGKFSDFLKIVFNDSPIKQNDKSLKERVSAHYKVFLCEKVKTKNREGFSAMNSAQGGRTISYWCFNPGYAMKELVDREVKCIILTSGTLSPLSSFKTEMAIPFEIELQNDHVIDSSQIFVSVVTRGPDSIQLNSKYTNRENDKYKSSLGKTITNCCRLVPHGALVFFPSYYVMESNIKFWTAENSFQKLDGIKKIHTEPRTKNELTSAMNSYYEHINNKVGGLFMAVCRGKVSEGLDFANDNGRAVFITGIPYPAKNDPRVVHKMKYLDESNISKKQGLTGNDWYNLQATRAVNQAIGRIIRHKNDFGAIILCDERFADKSRRSQLPLWIQPKVQVIDNFGTVVKELRSFFEKTKEIKTEIKRSVPISNEDIGANRTLVEKKIKREFSNLPGAFENVDHLKGVDLNDATKSYGHGLRCESSDSIFSPFTDKVSTDVINFRDRPRKRERTDKRAKNCETAEGLLGALKDNLAKETYDKFRRELDSFTKSKDFSVFSNVLREIFTGNNALFDVFKGLFSFFPTEFREEYNQLFKSITGKRLAIDPQKIKKNENSQSSQETKKEPDGEENRKVEDVEQANETEVKSCEIIDNEGDNNTNVEELCRLKVEKSEERDKLKISKGYNCNLCTKSAVAPLKNKCGHVCCYNCWKSLKKDKRFCPGCPPSCRDKIRYKNLSRIYFLNPEVFNENP</sequence>
<evidence type="ECO:0000256" key="12">
    <source>
        <dbReference type="ARBA" id="ARBA00022692"/>
    </source>
</evidence>
<dbReference type="Gene3D" id="2.40.50.360">
    <property type="entry name" value="RuvB-like helicase, domain II"/>
    <property type="match status" value="1"/>
</dbReference>
<dbReference type="GO" id="GO:0070182">
    <property type="term" value="F:DNA polymerase binding"/>
    <property type="evidence" value="ECO:0007669"/>
    <property type="project" value="TreeGrafter"/>
</dbReference>
<dbReference type="GO" id="GO:0016818">
    <property type="term" value="F:hydrolase activity, acting on acid anhydrides, in phosphorus-containing anhydrides"/>
    <property type="evidence" value="ECO:0007669"/>
    <property type="project" value="InterPro"/>
</dbReference>